<dbReference type="OrthoDB" id="9794834at2"/>
<comment type="caution">
    <text evidence="2">The sequence shown here is derived from an EMBL/GenBank/DDBJ whole genome shotgun (WGS) entry which is preliminary data.</text>
</comment>
<feature type="domain" description="IrrE N-terminal-like" evidence="1">
    <location>
        <begin position="184"/>
        <end position="327"/>
    </location>
</feature>
<dbReference type="PANTHER" id="PTHR43236:SF1">
    <property type="entry name" value="BLL7220 PROTEIN"/>
    <property type="match status" value="1"/>
</dbReference>
<dbReference type="RefSeq" id="WP_147904874.1">
    <property type="nucleotide sequence ID" value="NZ_BAAAGC010000002.1"/>
</dbReference>
<dbReference type="AlphaFoldDB" id="A0A5C8LUS1"/>
<name>A0A5C8LUS1_9GAMM</name>
<dbReference type="Proteomes" id="UP000321814">
    <property type="component" value="Unassembled WGS sequence"/>
</dbReference>
<gene>
    <name evidence="2" type="ORF">FU839_13985</name>
</gene>
<dbReference type="Gene3D" id="1.10.10.2910">
    <property type="match status" value="1"/>
</dbReference>
<sequence>MLASKDQIKADRLRMNNPYAHMDEDGGFSALLPVYEDNGHQDPYLSLNNGDNSDEVWAKVDMSAQPEAVLSKPEADAIHPLQRGHQNPCAHNQHDEQPPVLQFPDMPADKQGHIALQQIAKAARQLAHSTYIERDSLWPEGVPEEPVQLLNPEKAFYLLGYAYHEVDTLGEIEPGVDVAGIIDKDRKEVFISRRYPVAVRNFTAAHELGHAIMHQQSGLHRDKPIDGSTGGQRDSIEKEADYFAACFLMPEKLVCSVFKQRFPEEVLNHEVLRDLLNRKNDKKTEKQLKTSRGLARALAGLDSINGHAVPSLAEYFKVSVGAMAFRLEQLELVPEY</sequence>
<dbReference type="PANTHER" id="PTHR43236">
    <property type="entry name" value="ANTITOXIN HIGA1"/>
    <property type="match status" value="1"/>
</dbReference>
<organism evidence="2 3">
    <name type="scientific">Rheinheimera tangshanensis</name>
    <dbReference type="NCBI Taxonomy" id="400153"/>
    <lineage>
        <taxon>Bacteria</taxon>
        <taxon>Pseudomonadati</taxon>
        <taxon>Pseudomonadota</taxon>
        <taxon>Gammaproteobacteria</taxon>
        <taxon>Chromatiales</taxon>
        <taxon>Chromatiaceae</taxon>
        <taxon>Rheinheimera</taxon>
    </lineage>
</organism>
<proteinExistence type="predicted"/>
<keyword evidence="3" id="KW-1185">Reference proteome</keyword>
<dbReference type="InterPro" id="IPR052345">
    <property type="entry name" value="Rad_response_metalloprotease"/>
</dbReference>
<dbReference type="Pfam" id="PF06114">
    <property type="entry name" value="Peptidase_M78"/>
    <property type="match status" value="1"/>
</dbReference>
<accession>A0A5C8LUS1</accession>
<protein>
    <submittedName>
        <fullName evidence="2">ImmA/IrrE family metallo-endopeptidase</fullName>
    </submittedName>
</protein>
<reference evidence="2 3" key="1">
    <citation type="submission" date="2019-08" db="EMBL/GenBank/DDBJ databases">
        <title>Draft genome analysis of Rheinheimera tangshanensis isolated from the roots of fresh rice plants (Oryza sativa).</title>
        <authorList>
            <person name="Yu Q."/>
            <person name="Qi Y."/>
            <person name="Zhang H."/>
            <person name="Pu J."/>
        </authorList>
    </citation>
    <scope>NUCLEOTIDE SEQUENCE [LARGE SCALE GENOMIC DNA]</scope>
    <source>
        <strain evidence="2 3">JA3-B52</strain>
    </source>
</reference>
<evidence type="ECO:0000313" key="2">
    <source>
        <dbReference type="EMBL" id="TXK79459.1"/>
    </source>
</evidence>
<evidence type="ECO:0000313" key="3">
    <source>
        <dbReference type="Proteomes" id="UP000321814"/>
    </source>
</evidence>
<evidence type="ECO:0000259" key="1">
    <source>
        <dbReference type="Pfam" id="PF06114"/>
    </source>
</evidence>
<dbReference type="InterPro" id="IPR010359">
    <property type="entry name" value="IrrE_HExxH"/>
</dbReference>
<dbReference type="EMBL" id="VRLR01000010">
    <property type="protein sequence ID" value="TXK79459.1"/>
    <property type="molecule type" value="Genomic_DNA"/>
</dbReference>